<accession>A0AAD9EL80</accession>
<sequence length="169" mass="19193">MMYVSKLKRTIKNRIRYLENVIVPQTQYRNPDVMGKLSPTNSRLSMYSSLASLRGSVLKEIDHDTARTAMVTQPRGELSPPDPSDLNQRYVVSTPSICTCHSESKYYVLWPATDGLNKHLNERTYDKLVSICGGSSYVEVFDSRDLGVINWRVRLTMGKAEQVSSWAEV</sequence>
<name>A0AAD9EL80_9PEZI</name>
<gene>
    <name evidence="1" type="ORF">CCHR01_04969</name>
</gene>
<comment type="caution">
    <text evidence="1">The sequence shown here is derived from an EMBL/GenBank/DDBJ whole genome shotgun (WGS) entry which is preliminary data.</text>
</comment>
<protein>
    <submittedName>
        <fullName evidence="1">Uncharacterized protein</fullName>
    </submittedName>
</protein>
<keyword evidence="2" id="KW-1185">Reference proteome</keyword>
<dbReference type="EMBL" id="JAQOWY010000075">
    <property type="protein sequence ID" value="KAK1852423.1"/>
    <property type="molecule type" value="Genomic_DNA"/>
</dbReference>
<evidence type="ECO:0000313" key="1">
    <source>
        <dbReference type="EMBL" id="KAK1852423.1"/>
    </source>
</evidence>
<reference evidence="1" key="1">
    <citation type="submission" date="2023-01" db="EMBL/GenBank/DDBJ databases">
        <title>Colletotrichum chrysophilum M932 genome sequence.</title>
        <authorList>
            <person name="Baroncelli R."/>
        </authorList>
    </citation>
    <scope>NUCLEOTIDE SEQUENCE</scope>
    <source>
        <strain evidence="1">M932</strain>
    </source>
</reference>
<dbReference type="Proteomes" id="UP001243330">
    <property type="component" value="Unassembled WGS sequence"/>
</dbReference>
<organism evidence="1 2">
    <name type="scientific">Colletotrichum chrysophilum</name>
    <dbReference type="NCBI Taxonomy" id="1836956"/>
    <lineage>
        <taxon>Eukaryota</taxon>
        <taxon>Fungi</taxon>
        <taxon>Dikarya</taxon>
        <taxon>Ascomycota</taxon>
        <taxon>Pezizomycotina</taxon>
        <taxon>Sordariomycetes</taxon>
        <taxon>Hypocreomycetidae</taxon>
        <taxon>Glomerellales</taxon>
        <taxon>Glomerellaceae</taxon>
        <taxon>Colletotrichum</taxon>
        <taxon>Colletotrichum gloeosporioides species complex</taxon>
    </lineage>
</organism>
<proteinExistence type="predicted"/>
<dbReference type="AlphaFoldDB" id="A0AAD9EL80"/>
<evidence type="ECO:0000313" key="2">
    <source>
        <dbReference type="Proteomes" id="UP001243330"/>
    </source>
</evidence>